<comment type="similarity">
    <text evidence="3">Belongs to the cytochrome b560 family.</text>
</comment>
<evidence type="ECO:0000256" key="12">
    <source>
        <dbReference type="PIRSR" id="PIRSR000178-1"/>
    </source>
</evidence>
<proteinExistence type="inferred from homology"/>
<comment type="caution">
    <text evidence="14">The sequence shown here is derived from an EMBL/GenBank/DDBJ whole genome shotgun (WGS) entry which is preliminary data.</text>
</comment>
<dbReference type="InterPro" id="IPR000701">
    <property type="entry name" value="SuccDH_FuR_B_TM-su"/>
</dbReference>
<evidence type="ECO:0000256" key="2">
    <source>
        <dbReference type="ARBA" id="ARBA00004141"/>
    </source>
</evidence>
<comment type="subcellular location">
    <subcellularLocation>
        <location evidence="2">Membrane</location>
        <topology evidence="2">Multi-pass membrane protein</topology>
    </subcellularLocation>
</comment>
<name>A0A2P6MBA6_9GAMM</name>
<keyword evidence="10 13" id="KW-0472">Membrane</keyword>
<dbReference type="PROSITE" id="PS01001">
    <property type="entry name" value="SDH_CYT_2"/>
    <property type="match status" value="1"/>
</dbReference>
<dbReference type="GO" id="GO:0046872">
    <property type="term" value="F:metal ion binding"/>
    <property type="evidence" value="ECO:0007669"/>
    <property type="project" value="UniProtKB-KW"/>
</dbReference>
<organism evidence="14 15">
    <name type="scientific">Arenimonas caeni</name>
    <dbReference type="NCBI Taxonomy" id="2058085"/>
    <lineage>
        <taxon>Bacteria</taxon>
        <taxon>Pseudomonadati</taxon>
        <taxon>Pseudomonadota</taxon>
        <taxon>Gammaproteobacteria</taxon>
        <taxon>Lysobacterales</taxon>
        <taxon>Lysobacteraceae</taxon>
        <taxon>Arenimonas</taxon>
    </lineage>
</organism>
<dbReference type="NCBIfam" id="TIGR02970">
    <property type="entry name" value="succ_dehyd_cytB"/>
    <property type="match status" value="1"/>
</dbReference>
<sequence length="133" mass="13839">MATPKRPLSPFMLGSYYRIQLTSFGSLLHRATGVALAIGSLVFAGWLVAAASGEAAFAAYSAALASLPGKVALFGFSACLVYHLLNGIRHLVWDAGHGYEIPKAYASGYAVITLAIIFTAVLWYVGLTAGGAA</sequence>
<dbReference type="AlphaFoldDB" id="A0A2P6MBA6"/>
<accession>A0A2P6MBA6</accession>
<keyword evidence="6 13" id="KW-0812">Transmembrane</keyword>
<dbReference type="RefSeq" id="WP_106989654.1">
    <property type="nucleotide sequence ID" value="NZ_JAVEVW010000116.1"/>
</dbReference>
<comment type="cofactor">
    <cofactor evidence="12">
        <name>heme</name>
        <dbReference type="ChEBI" id="CHEBI:30413"/>
    </cofactor>
    <text evidence="12">The heme is bound between the two transmembrane subunits.</text>
</comment>
<feature type="transmembrane region" description="Helical" evidence="13">
    <location>
        <begin position="106"/>
        <end position="125"/>
    </location>
</feature>
<evidence type="ECO:0000313" key="14">
    <source>
        <dbReference type="EMBL" id="PRH83275.1"/>
    </source>
</evidence>
<dbReference type="SUPFAM" id="SSF81343">
    <property type="entry name" value="Fumarate reductase respiratory complex transmembrane subunits"/>
    <property type="match status" value="1"/>
</dbReference>
<evidence type="ECO:0000256" key="9">
    <source>
        <dbReference type="ARBA" id="ARBA00023004"/>
    </source>
</evidence>
<dbReference type="InterPro" id="IPR034804">
    <property type="entry name" value="SQR/QFR_C/D"/>
</dbReference>
<dbReference type="GO" id="GO:0009055">
    <property type="term" value="F:electron transfer activity"/>
    <property type="evidence" value="ECO:0007669"/>
    <property type="project" value="InterPro"/>
</dbReference>
<comment type="subunit">
    <text evidence="11">Part of an enzyme complex containing four subunits: a flavoprotein, an iron-sulfur protein, plus two membrane-anchoring proteins, SdhC and SdhD. The complex can form homotrimers.</text>
</comment>
<dbReference type="PANTHER" id="PTHR10978:SF5">
    <property type="entry name" value="SUCCINATE DEHYDROGENASE CYTOCHROME B560 SUBUNIT, MITOCHONDRIAL"/>
    <property type="match status" value="1"/>
</dbReference>
<dbReference type="GO" id="GO:0016020">
    <property type="term" value="C:membrane"/>
    <property type="evidence" value="ECO:0007669"/>
    <property type="project" value="UniProtKB-SubCell"/>
</dbReference>
<evidence type="ECO:0000256" key="10">
    <source>
        <dbReference type="ARBA" id="ARBA00023136"/>
    </source>
</evidence>
<evidence type="ECO:0000256" key="11">
    <source>
        <dbReference type="ARBA" id="ARBA00025912"/>
    </source>
</evidence>
<reference evidence="14 15" key="1">
    <citation type="submission" date="2018-03" db="EMBL/GenBank/DDBJ databases">
        <title>Arenimonas caeni sp. nov., isolated from activated sludge.</title>
        <authorList>
            <person name="Liu H."/>
        </authorList>
    </citation>
    <scope>NUCLEOTIDE SEQUENCE [LARGE SCALE GENOMIC DNA]</scope>
    <source>
        <strain evidence="15">z29</strain>
    </source>
</reference>
<feature type="transmembrane region" description="Helical" evidence="13">
    <location>
        <begin position="27"/>
        <end position="51"/>
    </location>
</feature>
<dbReference type="InterPro" id="IPR018495">
    <property type="entry name" value="Succ_DH_cyt_bsu_CS"/>
</dbReference>
<dbReference type="Proteomes" id="UP000241736">
    <property type="component" value="Unassembled WGS sequence"/>
</dbReference>
<dbReference type="Pfam" id="PF01127">
    <property type="entry name" value="Sdh_cyt"/>
    <property type="match status" value="1"/>
</dbReference>
<evidence type="ECO:0000256" key="6">
    <source>
        <dbReference type="ARBA" id="ARBA00022692"/>
    </source>
</evidence>
<evidence type="ECO:0000256" key="1">
    <source>
        <dbReference type="ARBA" id="ARBA00004050"/>
    </source>
</evidence>
<keyword evidence="9 12" id="KW-0408">Iron</keyword>
<dbReference type="GO" id="GO:0006099">
    <property type="term" value="P:tricarboxylic acid cycle"/>
    <property type="evidence" value="ECO:0007669"/>
    <property type="project" value="InterPro"/>
</dbReference>
<feature type="binding site" description="axial binding residue" evidence="12">
    <location>
        <position position="83"/>
    </location>
    <ligand>
        <name>heme</name>
        <dbReference type="ChEBI" id="CHEBI:30413"/>
        <note>ligand shared with second transmembrane subunit</note>
    </ligand>
    <ligandPart>
        <name>Fe</name>
        <dbReference type="ChEBI" id="CHEBI:18248"/>
    </ligandPart>
</feature>
<evidence type="ECO:0000256" key="7">
    <source>
        <dbReference type="ARBA" id="ARBA00022723"/>
    </source>
</evidence>
<evidence type="ECO:0000313" key="15">
    <source>
        <dbReference type="Proteomes" id="UP000241736"/>
    </source>
</evidence>
<dbReference type="CDD" id="cd03499">
    <property type="entry name" value="SQR_TypeC_SdhC"/>
    <property type="match status" value="1"/>
</dbReference>
<gene>
    <name evidence="14" type="primary">sdhC</name>
    <name evidence="14" type="ORF">C6N40_03745</name>
</gene>
<dbReference type="OrthoDB" id="9799441at2"/>
<keyword evidence="8 13" id="KW-1133">Transmembrane helix</keyword>
<comment type="function">
    <text evidence="1">Membrane-anchoring subunit of succinate dehydrogenase (SDH).</text>
</comment>
<evidence type="ECO:0000256" key="3">
    <source>
        <dbReference type="ARBA" id="ARBA00007244"/>
    </source>
</evidence>
<dbReference type="Gene3D" id="1.20.1300.10">
    <property type="entry name" value="Fumarate reductase/succinate dehydrogenase, transmembrane subunit"/>
    <property type="match status" value="1"/>
</dbReference>
<dbReference type="PIRSF" id="PIRSF000178">
    <property type="entry name" value="SDH_cyt_b560"/>
    <property type="match status" value="1"/>
</dbReference>
<keyword evidence="7 12" id="KW-0479">Metal-binding</keyword>
<dbReference type="EMBL" id="PVLF01000003">
    <property type="protein sequence ID" value="PRH83275.1"/>
    <property type="molecule type" value="Genomic_DNA"/>
</dbReference>
<feature type="transmembrane region" description="Helical" evidence="13">
    <location>
        <begin position="57"/>
        <end position="85"/>
    </location>
</feature>
<protein>
    <recommendedName>
        <fullName evidence="4">Succinate dehydrogenase cytochrome b556 subunit</fullName>
    </recommendedName>
</protein>
<evidence type="ECO:0000256" key="8">
    <source>
        <dbReference type="ARBA" id="ARBA00022989"/>
    </source>
</evidence>
<evidence type="ECO:0000256" key="13">
    <source>
        <dbReference type="SAM" id="Phobius"/>
    </source>
</evidence>
<evidence type="ECO:0000256" key="4">
    <source>
        <dbReference type="ARBA" id="ARBA00020076"/>
    </source>
</evidence>
<dbReference type="PANTHER" id="PTHR10978">
    <property type="entry name" value="SUCCINATE DEHYDROGENASE CYTOCHROME B560 SUBUNIT"/>
    <property type="match status" value="1"/>
</dbReference>
<keyword evidence="5 12" id="KW-0349">Heme</keyword>
<keyword evidence="15" id="KW-1185">Reference proteome</keyword>
<dbReference type="InterPro" id="IPR014314">
    <property type="entry name" value="Succ_DH_cytb556"/>
</dbReference>
<evidence type="ECO:0000256" key="5">
    <source>
        <dbReference type="ARBA" id="ARBA00022617"/>
    </source>
</evidence>